<feature type="compositionally biased region" description="Basic and acidic residues" evidence="1">
    <location>
        <begin position="747"/>
        <end position="759"/>
    </location>
</feature>
<feature type="region of interest" description="Disordered" evidence="1">
    <location>
        <begin position="717"/>
        <end position="774"/>
    </location>
</feature>
<feature type="non-terminal residue" evidence="2">
    <location>
        <position position="1"/>
    </location>
</feature>
<evidence type="ECO:0000313" key="2">
    <source>
        <dbReference type="EMBL" id="CAK9092358.1"/>
    </source>
</evidence>
<protein>
    <submittedName>
        <fullName evidence="2">Uncharacterized protein</fullName>
    </submittedName>
</protein>
<dbReference type="EMBL" id="CAXAMM010040306">
    <property type="protein sequence ID" value="CAK9092358.1"/>
    <property type="molecule type" value="Genomic_DNA"/>
</dbReference>
<evidence type="ECO:0000313" key="3">
    <source>
        <dbReference type="Proteomes" id="UP001642464"/>
    </source>
</evidence>
<proteinExistence type="predicted"/>
<gene>
    <name evidence="2" type="ORF">SCF082_LOCUS43465</name>
</gene>
<feature type="compositionally biased region" description="Basic and acidic residues" evidence="1">
    <location>
        <begin position="717"/>
        <end position="729"/>
    </location>
</feature>
<comment type="caution">
    <text evidence="2">The sequence shown here is derived from an EMBL/GenBank/DDBJ whole genome shotgun (WGS) entry which is preliminary data.</text>
</comment>
<name>A0ABP0QVQ1_9DINO</name>
<reference evidence="2 3" key="1">
    <citation type="submission" date="2024-02" db="EMBL/GenBank/DDBJ databases">
        <authorList>
            <person name="Chen Y."/>
            <person name="Shah S."/>
            <person name="Dougan E. K."/>
            <person name="Thang M."/>
            <person name="Chan C."/>
        </authorList>
    </citation>
    <scope>NUCLEOTIDE SEQUENCE [LARGE SCALE GENOMIC DNA]</scope>
</reference>
<organism evidence="2 3">
    <name type="scientific">Durusdinium trenchii</name>
    <dbReference type="NCBI Taxonomy" id="1381693"/>
    <lineage>
        <taxon>Eukaryota</taxon>
        <taxon>Sar</taxon>
        <taxon>Alveolata</taxon>
        <taxon>Dinophyceae</taxon>
        <taxon>Suessiales</taxon>
        <taxon>Symbiodiniaceae</taxon>
        <taxon>Durusdinium</taxon>
    </lineage>
</organism>
<sequence length="801" mass="89951">VADEEGSQHKGLHYALQKLHILGVTEPESSHPKWNAFRKAIDHSGLSLSVMKLVVCCNFDHGAWKSGDRLDSKVDAFRNFIQSKDASYFESYAEKMAFDQNTSFDENNVDFTRYSEDWLQEAGDGDAEPKVDDANVKTKSDLYKVYGQSGPTKMTHQFMQDRSLQLHAIVVTEVALPLEANYYEELRLTAEGIDSQKALAAGRANYDWLSTVLETLEVPMHKPFMNRLGLTKPLQPPLEYAFAELNLEWAKAEMDIVNIAHSFAFHLASHVCWANMTFSEALPHAAAVYLHSCPEVRKDRVGKLKQMIECLLSVEQQVIVQNRSDTTLAECLRDVGFHLHQLARYTLVLAAQSNYNPNCRLMMELMDLLYAGTGTTKELLESTFAFLHRKVQQHSAGKRMADETKYGYAALSPYPKAGGVAEIRPSAADFDTVLSEHGAECRLWASRHLFQPHSTQMPDDGTPIKPSDIFESRNEWKPSGSLSHQTTVAALRYLIQDRANLWANCDYAWVGSFFKTGAVFREISTGHYYMSLGFRKWCALGLRMHVYNVGEQAFLGFDHVTEPYTMTNFILNRENSNWRIVGIKRLLPACVSPEHDTTWSPIELVDAVGGCVIAAAVKEGCFIRVDHLRQLCASWRLELHARKIILAKNLVEHLFPEASEQDKTWMIRKIQYPGNPRLGAEATKVLEVVAAMDVENAHEWSKIKGYAKQKLETEMKQKAAKDAVDEIKRSGAPPPCANPSTEKKRKSTDGGHRGPDAAPRKAARTPPTLKSLAHAKLQAVNVQITRDPDSYGYRALFNAGG</sequence>
<keyword evidence="3" id="KW-1185">Reference proteome</keyword>
<accession>A0ABP0QVQ1</accession>
<dbReference type="Proteomes" id="UP001642464">
    <property type="component" value="Unassembled WGS sequence"/>
</dbReference>
<evidence type="ECO:0000256" key="1">
    <source>
        <dbReference type="SAM" id="MobiDB-lite"/>
    </source>
</evidence>